<dbReference type="AlphaFoldDB" id="A0A4Y2P3G8"/>
<reference evidence="1 2" key="1">
    <citation type="journal article" date="2019" name="Sci. Rep.">
        <title>Orb-weaving spider Araneus ventricosus genome elucidates the spidroin gene catalogue.</title>
        <authorList>
            <person name="Kono N."/>
            <person name="Nakamura H."/>
            <person name="Ohtoshi R."/>
            <person name="Moran D.A.P."/>
            <person name="Shinohara A."/>
            <person name="Yoshida Y."/>
            <person name="Fujiwara M."/>
            <person name="Mori M."/>
            <person name="Tomita M."/>
            <person name="Arakawa K."/>
        </authorList>
    </citation>
    <scope>NUCLEOTIDE SEQUENCE [LARGE SCALE GENOMIC DNA]</scope>
</reference>
<evidence type="ECO:0000313" key="1">
    <source>
        <dbReference type="EMBL" id="GBN45924.1"/>
    </source>
</evidence>
<evidence type="ECO:0000313" key="2">
    <source>
        <dbReference type="Proteomes" id="UP000499080"/>
    </source>
</evidence>
<gene>
    <name evidence="1" type="ORF">AVEN_120673_1</name>
</gene>
<organism evidence="1 2">
    <name type="scientific">Araneus ventricosus</name>
    <name type="common">Orbweaver spider</name>
    <name type="synonym">Epeira ventricosa</name>
    <dbReference type="NCBI Taxonomy" id="182803"/>
    <lineage>
        <taxon>Eukaryota</taxon>
        <taxon>Metazoa</taxon>
        <taxon>Ecdysozoa</taxon>
        <taxon>Arthropoda</taxon>
        <taxon>Chelicerata</taxon>
        <taxon>Arachnida</taxon>
        <taxon>Araneae</taxon>
        <taxon>Araneomorphae</taxon>
        <taxon>Entelegynae</taxon>
        <taxon>Araneoidea</taxon>
        <taxon>Araneidae</taxon>
        <taxon>Araneus</taxon>
    </lineage>
</organism>
<dbReference type="Proteomes" id="UP000499080">
    <property type="component" value="Unassembled WGS sequence"/>
</dbReference>
<name>A0A4Y2P3G8_ARAVE</name>
<accession>A0A4Y2P3G8</accession>
<proteinExistence type="predicted"/>
<protein>
    <submittedName>
        <fullName evidence="1">Uncharacterized protein</fullName>
    </submittedName>
</protein>
<comment type="caution">
    <text evidence="1">The sequence shown here is derived from an EMBL/GenBank/DDBJ whole genome shotgun (WGS) entry which is preliminary data.</text>
</comment>
<dbReference type="EMBL" id="BGPR01010387">
    <property type="protein sequence ID" value="GBN45924.1"/>
    <property type="molecule type" value="Genomic_DNA"/>
</dbReference>
<sequence>MFDTASLKSSSFEWCHPKFSSSFVHVCSGGYCDSFWCEFCAIQISSSSELNTQPTKPCNRNDQVAILEQTALQNFFTLTVVKYKFSRKRVSAPIMRLNHRVLNT</sequence>
<keyword evidence="2" id="KW-1185">Reference proteome</keyword>